<gene>
    <name evidence="1" type="ORF">A6M23_08645</name>
    <name evidence="2" type="ORF">A6P07_04185</name>
</gene>
<keyword evidence="4" id="KW-1185">Reference proteome</keyword>
<evidence type="ECO:0000313" key="1">
    <source>
        <dbReference type="EMBL" id="OCX73012.1"/>
    </source>
</evidence>
<accession>A0A1C2IAK0</accession>
<dbReference type="Proteomes" id="UP000095008">
    <property type="component" value="Unassembled WGS sequence"/>
</dbReference>
<name>A0A1C2IAK0_ACITH</name>
<comment type="caution">
    <text evidence="1">The sequence shown here is derived from an EMBL/GenBank/DDBJ whole genome shotgun (WGS) entry which is preliminary data.</text>
</comment>
<dbReference type="Proteomes" id="UP000094893">
    <property type="component" value="Unassembled WGS sequence"/>
</dbReference>
<dbReference type="EMBL" id="LWSA01000039">
    <property type="protein sequence ID" value="OCX75521.1"/>
    <property type="molecule type" value="Genomic_DNA"/>
</dbReference>
<dbReference type="AlphaFoldDB" id="A0A1C2IAK0"/>
<evidence type="ECO:0000313" key="2">
    <source>
        <dbReference type="EMBL" id="OCX75521.1"/>
    </source>
</evidence>
<reference evidence="1 3" key="1">
    <citation type="journal article" date="2016" name="Int. J. Mol. Sci.">
        <title>Comparative genomics of the extreme acidophile Acidithiobacillus thiooxidans reveals intraspecific divergence and niche adaptation.</title>
        <authorList>
            <person name="Zhang X."/>
            <person name="Feng X."/>
            <person name="Tao J."/>
            <person name="Ma L."/>
            <person name="Xiao Y."/>
            <person name="Liang Y."/>
            <person name="Liu X."/>
            <person name="Yin H."/>
        </authorList>
    </citation>
    <scope>NUCLEOTIDE SEQUENCE [LARGE SCALE GENOMIC DNA]</scope>
    <source>
        <strain evidence="2 3">A02</strain>
        <strain evidence="1">DXS-W</strain>
    </source>
</reference>
<evidence type="ECO:0000313" key="3">
    <source>
        <dbReference type="Proteomes" id="UP000094893"/>
    </source>
</evidence>
<proteinExistence type="predicted"/>
<organism evidence="1 4">
    <name type="scientific">Acidithiobacillus thiooxidans</name>
    <name type="common">Thiobacillus thiooxidans</name>
    <dbReference type="NCBI Taxonomy" id="930"/>
    <lineage>
        <taxon>Bacteria</taxon>
        <taxon>Pseudomonadati</taxon>
        <taxon>Pseudomonadota</taxon>
        <taxon>Acidithiobacillia</taxon>
        <taxon>Acidithiobacillales</taxon>
        <taxon>Acidithiobacillaceae</taxon>
        <taxon>Acidithiobacillus</taxon>
    </lineage>
</organism>
<dbReference type="EMBL" id="LWRY01000092">
    <property type="protein sequence ID" value="OCX73012.1"/>
    <property type="molecule type" value="Genomic_DNA"/>
</dbReference>
<sequence length="60" mass="6763">MASAGAATMGRAWKARTLATWQLAPRTLAPWKLASLIDQEDEMRFAMKQNKILQVVMDNE</sequence>
<protein>
    <submittedName>
        <fullName evidence="1">Uncharacterized protein</fullName>
    </submittedName>
</protein>
<evidence type="ECO:0000313" key="4">
    <source>
        <dbReference type="Proteomes" id="UP000095008"/>
    </source>
</evidence>